<dbReference type="RefSeq" id="XP_005829759.1">
    <property type="nucleotide sequence ID" value="XM_005829702.1"/>
</dbReference>
<comment type="function">
    <text evidence="1">Putative transcription factor.</text>
</comment>
<evidence type="ECO:0000256" key="5">
    <source>
        <dbReference type="ARBA" id="ARBA00023163"/>
    </source>
</evidence>
<keyword evidence="6" id="KW-0539">Nucleus</keyword>
<evidence type="ECO:0000256" key="3">
    <source>
        <dbReference type="ARBA" id="ARBA00023054"/>
    </source>
</evidence>
<protein>
    <recommendedName>
        <fullName evidence="8">RWP-RK domain-containing protein</fullName>
    </recommendedName>
</protein>
<dbReference type="InterPro" id="IPR003035">
    <property type="entry name" value="RWP-RK_dom"/>
</dbReference>
<evidence type="ECO:0000256" key="1">
    <source>
        <dbReference type="ARBA" id="ARBA00004049"/>
    </source>
</evidence>
<feature type="region of interest" description="Disordered" evidence="7">
    <location>
        <begin position="96"/>
        <end position="169"/>
    </location>
</feature>
<feature type="compositionally biased region" description="Acidic residues" evidence="7">
    <location>
        <begin position="128"/>
        <end position="137"/>
    </location>
</feature>
<organism evidence="9">
    <name type="scientific">Guillardia theta (strain CCMP2712)</name>
    <name type="common">Cryptophyte</name>
    <dbReference type="NCBI Taxonomy" id="905079"/>
    <lineage>
        <taxon>Eukaryota</taxon>
        <taxon>Cryptophyceae</taxon>
        <taxon>Pyrenomonadales</taxon>
        <taxon>Geminigeraceae</taxon>
        <taxon>Guillardia</taxon>
    </lineage>
</organism>
<dbReference type="EMBL" id="JH993014">
    <property type="protein sequence ID" value="EKX42779.1"/>
    <property type="molecule type" value="Genomic_DNA"/>
</dbReference>
<evidence type="ECO:0000313" key="10">
    <source>
        <dbReference type="EnsemblProtists" id="EKX42779"/>
    </source>
</evidence>
<sequence>MAEYAHQISPFDANQASAQYRNDSAQHTATPESVTVIPRTRVGAPIPAPIEVTLNLDTIRPLFTMKQEDAAKQLRISVTSLKAVCRQLGIARWPYTRGPKATTTREENKTHPPATRSVTSDTTADLEMFSEDNDNSDGQETSGQQFEGSNQRKESEGSGDSLLDEIEGSRTEVMDQVWIEWYMSGTDADCEEIEQSSSSGIVATQYP</sequence>
<dbReference type="GO" id="GO:0003700">
    <property type="term" value="F:DNA-binding transcription factor activity"/>
    <property type="evidence" value="ECO:0007669"/>
    <property type="project" value="InterPro"/>
</dbReference>
<dbReference type="AlphaFoldDB" id="L1J3U8"/>
<dbReference type="PROSITE" id="PS51519">
    <property type="entry name" value="RWP_RK"/>
    <property type="match status" value="1"/>
</dbReference>
<dbReference type="InterPro" id="IPR044607">
    <property type="entry name" value="RKD-like"/>
</dbReference>
<dbReference type="Proteomes" id="UP000011087">
    <property type="component" value="Unassembled WGS sequence"/>
</dbReference>
<feature type="domain" description="RWP-RK" evidence="8">
    <location>
        <begin position="32"/>
        <end position="124"/>
    </location>
</feature>
<dbReference type="PANTHER" id="PTHR46373">
    <property type="entry name" value="PROTEIN RKD4"/>
    <property type="match status" value="1"/>
</dbReference>
<dbReference type="PaxDb" id="55529-EKX42779"/>
<dbReference type="GO" id="GO:0003677">
    <property type="term" value="F:DNA binding"/>
    <property type="evidence" value="ECO:0007669"/>
    <property type="project" value="UniProtKB-KW"/>
</dbReference>
<proteinExistence type="predicted"/>
<keyword evidence="3" id="KW-0175">Coiled coil</keyword>
<evidence type="ECO:0000256" key="4">
    <source>
        <dbReference type="ARBA" id="ARBA00023125"/>
    </source>
</evidence>
<dbReference type="Pfam" id="PF02042">
    <property type="entry name" value="RWP-RK"/>
    <property type="match status" value="1"/>
</dbReference>
<evidence type="ECO:0000256" key="2">
    <source>
        <dbReference type="ARBA" id="ARBA00023015"/>
    </source>
</evidence>
<keyword evidence="4" id="KW-0238">DNA-binding</keyword>
<keyword evidence="2" id="KW-0805">Transcription regulation</keyword>
<dbReference type="GeneID" id="17299483"/>
<name>L1J3U8_GUITC</name>
<evidence type="ECO:0000313" key="11">
    <source>
        <dbReference type="Proteomes" id="UP000011087"/>
    </source>
</evidence>
<evidence type="ECO:0000259" key="8">
    <source>
        <dbReference type="PROSITE" id="PS51519"/>
    </source>
</evidence>
<evidence type="ECO:0000256" key="7">
    <source>
        <dbReference type="SAM" id="MobiDB-lite"/>
    </source>
</evidence>
<accession>L1J3U8</accession>
<dbReference type="EnsemblProtists" id="EKX42779">
    <property type="protein sequence ID" value="EKX42779"/>
    <property type="gene ID" value="GUITHDRAFT_111149"/>
</dbReference>
<dbReference type="KEGG" id="gtt:GUITHDRAFT_111149"/>
<feature type="compositionally biased region" description="Polar residues" evidence="7">
    <location>
        <begin position="138"/>
        <end position="149"/>
    </location>
</feature>
<reference evidence="9 11" key="1">
    <citation type="journal article" date="2012" name="Nature">
        <title>Algal genomes reveal evolutionary mosaicism and the fate of nucleomorphs.</title>
        <authorList>
            <consortium name="DOE Joint Genome Institute"/>
            <person name="Curtis B.A."/>
            <person name="Tanifuji G."/>
            <person name="Burki F."/>
            <person name="Gruber A."/>
            <person name="Irimia M."/>
            <person name="Maruyama S."/>
            <person name="Arias M.C."/>
            <person name="Ball S.G."/>
            <person name="Gile G.H."/>
            <person name="Hirakawa Y."/>
            <person name="Hopkins J.F."/>
            <person name="Kuo A."/>
            <person name="Rensing S.A."/>
            <person name="Schmutz J."/>
            <person name="Symeonidi A."/>
            <person name="Elias M."/>
            <person name="Eveleigh R.J."/>
            <person name="Herman E.K."/>
            <person name="Klute M.J."/>
            <person name="Nakayama T."/>
            <person name="Obornik M."/>
            <person name="Reyes-Prieto A."/>
            <person name="Armbrust E.V."/>
            <person name="Aves S.J."/>
            <person name="Beiko R.G."/>
            <person name="Coutinho P."/>
            <person name="Dacks J.B."/>
            <person name="Durnford D.G."/>
            <person name="Fast N.M."/>
            <person name="Green B.R."/>
            <person name="Grisdale C.J."/>
            <person name="Hempel F."/>
            <person name="Henrissat B."/>
            <person name="Hoppner M.P."/>
            <person name="Ishida K."/>
            <person name="Kim E."/>
            <person name="Koreny L."/>
            <person name="Kroth P.G."/>
            <person name="Liu Y."/>
            <person name="Malik S.B."/>
            <person name="Maier U.G."/>
            <person name="McRose D."/>
            <person name="Mock T."/>
            <person name="Neilson J.A."/>
            <person name="Onodera N.T."/>
            <person name="Poole A.M."/>
            <person name="Pritham E.J."/>
            <person name="Richards T.A."/>
            <person name="Rocap G."/>
            <person name="Roy S.W."/>
            <person name="Sarai C."/>
            <person name="Schaack S."/>
            <person name="Shirato S."/>
            <person name="Slamovits C.H."/>
            <person name="Spencer D.F."/>
            <person name="Suzuki S."/>
            <person name="Worden A.Z."/>
            <person name="Zauner S."/>
            <person name="Barry K."/>
            <person name="Bell C."/>
            <person name="Bharti A.K."/>
            <person name="Crow J.A."/>
            <person name="Grimwood J."/>
            <person name="Kramer R."/>
            <person name="Lindquist E."/>
            <person name="Lucas S."/>
            <person name="Salamov A."/>
            <person name="McFadden G.I."/>
            <person name="Lane C.E."/>
            <person name="Keeling P.J."/>
            <person name="Gray M.W."/>
            <person name="Grigoriev I.V."/>
            <person name="Archibald J.M."/>
        </authorList>
    </citation>
    <scope>NUCLEOTIDE SEQUENCE</scope>
    <source>
        <strain evidence="9 11">CCMP2712</strain>
    </source>
</reference>
<keyword evidence="5" id="KW-0804">Transcription</keyword>
<evidence type="ECO:0000256" key="6">
    <source>
        <dbReference type="ARBA" id="ARBA00023242"/>
    </source>
</evidence>
<keyword evidence="11" id="KW-1185">Reference proteome</keyword>
<gene>
    <name evidence="9" type="ORF">GUITHDRAFT_111149</name>
</gene>
<evidence type="ECO:0000313" key="9">
    <source>
        <dbReference type="EMBL" id="EKX42779.1"/>
    </source>
</evidence>
<reference evidence="10" key="3">
    <citation type="submission" date="2015-06" db="UniProtKB">
        <authorList>
            <consortium name="EnsemblProtists"/>
        </authorList>
    </citation>
    <scope>IDENTIFICATION</scope>
</reference>
<dbReference type="PANTHER" id="PTHR46373:SF2">
    <property type="entry name" value="RWP-RK DOMAIN-CONTAINING PROTEIN"/>
    <property type="match status" value="1"/>
</dbReference>
<reference evidence="11" key="2">
    <citation type="submission" date="2012-11" db="EMBL/GenBank/DDBJ databases">
        <authorList>
            <person name="Kuo A."/>
            <person name="Curtis B.A."/>
            <person name="Tanifuji G."/>
            <person name="Burki F."/>
            <person name="Gruber A."/>
            <person name="Irimia M."/>
            <person name="Maruyama S."/>
            <person name="Arias M.C."/>
            <person name="Ball S.G."/>
            <person name="Gile G.H."/>
            <person name="Hirakawa Y."/>
            <person name="Hopkins J.F."/>
            <person name="Rensing S.A."/>
            <person name="Schmutz J."/>
            <person name="Symeonidi A."/>
            <person name="Elias M."/>
            <person name="Eveleigh R.J."/>
            <person name="Herman E.K."/>
            <person name="Klute M.J."/>
            <person name="Nakayama T."/>
            <person name="Obornik M."/>
            <person name="Reyes-Prieto A."/>
            <person name="Armbrust E.V."/>
            <person name="Aves S.J."/>
            <person name="Beiko R.G."/>
            <person name="Coutinho P."/>
            <person name="Dacks J.B."/>
            <person name="Durnford D.G."/>
            <person name="Fast N.M."/>
            <person name="Green B.R."/>
            <person name="Grisdale C."/>
            <person name="Hempe F."/>
            <person name="Henrissat B."/>
            <person name="Hoppner M.P."/>
            <person name="Ishida K.-I."/>
            <person name="Kim E."/>
            <person name="Koreny L."/>
            <person name="Kroth P.G."/>
            <person name="Liu Y."/>
            <person name="Malik S.-B."/>
            <person name="Maier U.G."/>
            <person name="McRose D."/>
            <person name="Mock T."/>
            <person name="Neilson J.A."/>
            <person name="Onodera N.T."/>
            <person name="Poole A.M."/>
            <person name="Pritham E.J."/>
            <person name="Richards T.A."/>
            <person name="Rocap G."/>
            <person name="Roy S.W."/>
            <person name="Sarai C."/>
            <person name="Schaack S."/>
            <person name="Shirato S."/>
            <person name="Slamovits C.H."/>
            <person name="Spencer D.F."/>
            <person name="Suzuki S."/>
            <person name="Worden A.Z."/>
            <person name="Zauner S."/>
            <person name="Barry K."/>
            <person name="Bell C."/>
            <person name="Bharti A.K."/>
            <person name="Crow J.A."/>
            <person name="Grimwood J."/>
            <person name="Kramer R."/>
            <person name="Lindquist E."/>
            <person name="Lucas S."/>
            <person name="Salamov A."/>
            <person name="McFadden G.I."/>
            <person name="Lane C.E."/>
            <person name="Keeling P.J."/>
            <person name="Gray M.W."/>
            <person name="Grigoriev I.V."/>
            <person name="Archibald J.M."/>
        </authorList>
    </citation>
    <scope>NUCLEOTIDE SEQUENCE</scope>
    <source>
        <strain evidence="11">CCMP2712</strain>
    </source>
</reference>
<dbReference type="HOGENOM" id="CLU_092984_0_1_1"/>